<accession>A0AA36CYK9</accession>
<feature type="domain" description="Thioesterase" evidence="2">
    <location>
        <begin position="59"/>
        <end position="117"/>
    </location>
</feature>
<dbReference type="Proteomes" id="UP001177023">
    <property type="component" value="Unassembled WGS sequence"/>
</dbReference>
<dbReference type="Gene3D" id="3.10.129.10">
    <property type="entry name" value="Hotdog Thioesterase"/>
    <property type="match status" value="1"/>
</dbReference>
<comment type="similarity">
    <text evidence="1">Belongs to the thioesterase PaaI family.</text>
</comment>
<dbReference type="AlphaFoldDB" id="A0AA36CYK9"/>
<proteinExistence type="inferred from homology"/>
<dbReference type="PANTHER" id="PTHR21660">
    <property type="entry name" value="THIOESTERASE SUPERFAMILY MEMBER-RELATED"/>
    <property type="match status" value="1"/>
</dbReference>
<evidence type="ECO:0000259" key="2">
    <source>
        <dbReference type="Pfam" id="PF03061"/>
    </source>
</evidence>
<evidence type="ECO:0000256" key="1">
    <source>
        <dbReference type="ARBA" id="ARBA00008324"/>
    </source>
</evidence>
<dbReference type="PANTHER" id="PTHR21660:SF59">
    <property type="entry name" value="THIOESTERASE DOMAIN-CONTAINING PROTEIN"/>
    <property type="match status" value="1"/>
</dbReference>
<dbReference type="GO" id="GO:0047617">
    <property type="term" value="F:fatty acyl-CoA hydrolase activity"/>
    <property type="evidence" value="ECO:0007669"/>
    <property type="project" value="InterPro"/>
</dbReference>
<name>A0AA36CYK9_9BILA</name>
<evidence type="ECO:0000313" key="4">
    <source>
        <dbReference type="Proteomes" id="UP001177023"/>
    </source>
</evidence>
<protein>
    <recommendedName>
        <fullName evidence="2">Thioesterase domain-containing protein</fullName>
    </recommendedName>
</protein>
<feature type="non-terminal residue" evidence="3">
    <location>
        <position position="1"/>
    </location>
</feature>
<reference evidence="3" key="1">
    <citation type="submission" date="2023-06" db="EMBL/GenBank/DDBJ databases">
        <authorList>
            <person name="Delattre M."/>
        </authorList>
    </citation>
    <scope>NUCLEOTIDE SEQUENCE</scope>
    <source>
        <strain evidence="3">AF72</strain>
    </source>
</reference>
<sequence>MAGKKCVEMLSNLYKGYGQTKSFMKTAGAMRVISADQGKVKIEFDVSDEMTNAFGTLHATNTALRTLGRDDGVSVDLHVSFLGSANVGETIVMDVEVLKAGQSMAFSRADLYVKETGKKVATGNHTKSLSKNKL</sequence>
<organism evidence="3 4">
    <name type="scientific">Mesorhabditis spiculigera</name>
    <dbReference type="NCBI Taxonomy" id="96644"/>
    <lineage>
        <taxon>Eukaryota</taxon>
        <taxon>Metazoa</taxon>
        <taxon>Ecdysozoa</taxon>
        <taxon>Nematoda</taxon>
        <taxon>Chromadorea</taxon>
        <taxon>Rhabditida</taxon>
        <taxon>Rhabditina</taxon>
        <taxon>Rhabditomorpha</taxon>
        <taxon>Rhabditoidea</taxon>
        <taxon>Rhabditidae</taxon>
        <taxon>Mesorhabditinae</taxon>
        <taxon>Mesorhabditis</taxon>
    </lineage>
</organism>
<dbReference type="CDD" id="cd03443">
    <property type="entry name" value="PaaI_thioesterase"/>
    <property type="match status" value="1"/>
</dbReference>
<dbReference type="InterPro" id="IPR039298">
    <property type="entry name" value="ACOT13"/>
</dbReference>
<keyword evidence="4" id="KW-1185">Reference proteome</keyword>
<dbReference type="InterPro" id="IPR006683">
    <property type="entry name" value="Thioestr_dom"/>
</dbReference>
<evidence type="ECO:0000313" key="3">
    <source>
        <dbReference type="EMBL" id="CAJ0576591.1"/>
    </source>
</evidence>
<dbReference type="EMBL" id="CATQJA010002644">
    <property type="protein sequence ID" value="CAJ0576591.1"/>
    <property type="molecule type" value="Genomic_DNA"/>
</dbReference>
<dbReference type="Pfam" id="PF03061">
    <property type="entry name" value="4HBT"/>
    <property type="match status" value="1"/>
</dbReference>
<dbReference type="SUPFAM" id="SSF54637">
    <property type="entry name" value="Thioesterase/thiol ester dehydrase-isomerase"/>
    <property type="match status" value="1"/>
</dbReference>
<gene>
    <name evidence="3" type="ORF">MSPICULIGERA_LOCUS14881</name>
</gene>
<comment type="caution">
    <text evidence="3">The sequence shown here is derived from an EMBL/GenBank/DDBJ whole genome shotgun (WGS) entry which is preliminary data.</text>
</comment>
<dbReference type="InterPro" id="IPR029069">
    <property type="entry name" value="HotDog_dom_sf"/>
</dbReference>